<gene>
    <name evidence="1" type="ORF">METZ01_LOCUS426437</name>
</gene>
<protein>
    <submittedName>
        <fullName evidence="1">Uncharacterized protein</fullName>
    </submittedName>
</protein>
<dbReference type="EMBL" id="UINC01169844">
    <property type="protein sequence ID" value="SVD73583.1"/>
    <property type="molecule type" value="Genomic_DNA"/>
</dbReference>
<reference evidence="1" key="1">
    <citation type="submission" date="2018-05" db="EMBL/GenBank/DDBJ databases">
        <authorList>
            <person name="Lanie J.A."/>
            <person name="Ng W.-L."/>
            <person name="Kazmierczak K.M."/>
            <person name="Andrzejewski T.M."/>
            <person name="Davidsen T.M."/>
            <person name="Wayne K.J."/>
            <person name="Tettelin H."/>
            <person name="Glass J.I."/>
            <person name="Rusch D."/>
            <person name="Podicherti R."/>
            <person name="Tsui H.-C.T."/>
            <person name="Winkler M.E."/>
        </authorList>
    </citation>
    <scope>NUCLEOTIDE SEQUENCE</scope>
</reference>
<dbReference type="AlphaFoldDB" id="A0A382XRG9"/>
<feature type="non-terminal residue" evidence="1">
    <location>
        <position position="62"/>
    </location>
</feature>
<proteinExistence type="predicted"/>
<sequence>MSNIMKYIIATLIVSISSLSAQDCTDDVTGALLAFGGCAVMAPGFGCDGEGFGVLISEECPL</sequence>
<organism evidence="1">
    <name type="scientific">marine metagenome</name>
    <dbReference type="NCBI Taxonomy" id="408172"/>
    <lineage>
        <taxon>unclassified sequences</taxon>
        <taxon>metagenomes</taxon>
        <taxon>ecological metagenomes</taxon>
    </lineage>
</organism>
<evidence type="ECO:0000313" key="1">
    <source>
        <dbReference type="EMBL" id="SVD73583.1"/>
    </source>
</evidence>
<accession>A0A382XRG9</accession>
<name>A0A382XRG9_9ZZZZ</name>